<proteinExistence type="predicted"/>
<keyword evidence="3 7" id="KW-1133">Transmembrane helix</keyword>
<dbReference type="OrthoDB" id="68611at2759"/>
<feature type="transmembrane region" description="Helical" evidence="7">
    <location>
        <begin position="556"/>
        <end position="575"/>
    </location>
</feature>
<evidence type="ECO:0000256" key="2">
    <source>
        <dbReference type="ARBA" id="ARBA00022692"/>
    </source>
</evidence>
<evidence type="ECO:0000256" key="5">
    <source>
        <dbReference type="SAM" id="Coils"/>
    </source>
</evidence>
<dbReference type="InterPro" id="IPR052430">
    <property type="entry name" value="IVT-Associated"/>
</dbReference>
<evidence type="ECO:0000313" key="10">
    <source>
        <dbReference type="Proteomes" id="UP000265703"/>
    </source>
</evidence>
<dbReference type="PANTHER" id="PTHR47804">
    <property type="entry name" value="60S RIBOSOMAL PROTEIN L19"/>
    <property type="match status" value="1"/>
</dbReference>
<feature type="transmembrane region" description="Helical" evidence="7">
    <location>
        <begin position="163"/>
        <end position="179"/>
    </location>
</feature>
<dbReference type="Pfam" id="PF10334">
    <property type="entry name" value="BRE4"/>
    <property type="match status" value="1"/>
</dbReference>
<feature type="compositionally biased region" description="Polar residues" evidence="6">
    <location>
        <begin position="8"/>
        <end position="20"/>
    </location>
</feature>
<organism evidence="9 10">
    <name type="scientific">Glomus cerebriforme</name>
    <dbReference type="NCBI Taxonomy" id="658196"/>
    <lineage>
        <taxon>Eukaryota</taxon>
        <taxon>Fungi</taxon>
        <taxon>Fungi incertae sedis</taxon>
        <taxon>Mucoromycota</taxon>
        <taxon>Glomeromycotina</taxon>
        <taxon>Glomeromycetes</taxon>
        <taxon>Glomerales</taxon>
        <taxon>Glomeraceae</taxon>
        <taxon>Glomus</taxon>
    </lineage>
</organism>
<feature type="transmembrane region" description="Helical" evidence="7">
    <location>
        <begin position="670"/>
        <end position="691"/>
    </location>
</feature>
<feature type="transmembrane region" description="Helical" evidence="7">
    <location>
        <begin position="531"/>
        <end position="550"/>
    </location>
</feature>
<evidence type="ECO:0000313" key="9">
    <source>
        <dbReference type="EMBL" id="RIA80608.1"/>
    </source>
</evidence>
<keyword evidence="10" id="KW-1185">Reference proteome</keyword>
<feature type="region of interest" description="Disordered" evidence="6">
    <location>
        <begin position="1"/>
        <end position="39"/>
    </location>
</feature>
<feature type="transmembrane region" description="Helical" evidence="7">
    <location>
        <begin position="608"/>
        <end position="625"/>
    </location>
</feature>
<feature type="transmembrane region" description="Helical" evidence="7">
    <location>
        <begin position="582"/>
        <end position="602"/>
    </location>
</feature>
<dbReference type="PANTHER" id="PTHR47804:SF3">
    <property type="entry name" value="PROTEIN BRE4"/>
    <property type="match status" value="1"/>
</dbReference>
<evidence type="ECO:0000256" key="4">
    <source>
        <dbReference type="ARBA" id="ARBA00023136"/>
    </source>
</evidence>
<keyword evidence="5" id="KW-0175">Coiled coil</keyword>
<keyword evidence="4 7" id="KW-0472">Membrane</keyword>
<dbReference type="EMBL" id="QKYT01000933">
    <property type="protein sequence ID" value="RIA80608.1"/>
    <property type="molecule type" value="Genomic_DNA"/>
</dbReference>
<dbReference type="Proteomes" id="UP000265703">
    <property type="component" value="Unassembled WGS sequence"/>
</dbReference>
<dbReference type="InterPro" id="IPR018820">
    <property type="entry name" value="BRE4-related_DUF2421"/>
</dbReference>
<dbReference type="InterPro" id="IPR023244">
    <property type="entry name" value="Brefeldin_A-sensitivity_4"/>
</dbReference>
<evidence type="ECO:0000256" key="3">
    <source>
        <dbReference type="ARBA" id="ARBA00022989"/>
    </source>
</evidence>
<evidence type="ECO:0000256" key="6">
    <source>
        <dbReference type="SAM" id="MobiDB-lite"/>
    </source>
</evidence>
<feature type="transmembrane region" description="Helical" evidence="7">
    <location>
        <begin position="66"/>
        <end position="85"/>
    </location>
</feature>
<keyword evidence="2 7" id="KW-0812">Transmembrane</keyword>
<dbReference type="GO" id="GO:0016020">
    <property type="term" value="C:membrane"/>
    <property type="evidence" value="ECO:0007669"/>
    <property type="project" value="UniProtKB-SubCell"/>
</dbReference>
<accession>A0A397S3Q0</accession>
<comment type="subcellular location">
    <subcellularLocation>
        <location evidence="1">Membrane</location>
        <topology evidence="1">Multi-pass membrane protein</topology>
    </subcellularLocation>
</comment>
<dbReference type="AlphaFoldDB" id="A0A397S3Q0"/>
<comment type="caution">
    <text evidence="9">The sequence shown here is derived from an EMBL/GenBank/DDBJ whole genome shotgun (WGS) entry which is preliminary data.</text>
</comment>
<evidence type="ECO:0000259" key="8">
    <source>
        <dbReference type="Pfam" id="PF10334"/>
    </source>
</evidence>
<evidence type="ECO:0000256" key="7">
    <source>
        <dbReference type="SAM" id="Phobius"/>
    </source>
</evidence>
<dbReference type="PRINTS" id="PR02047">
    <property type="entry name" value="BREFELDNASP4"/>
</dbReference>
<gene>
    <name evidence="9" type="ORF">C1645_882065</name>
</gene>
<protein>
    <recommendedName>
        <fullName evidence="8">DUF2421 domain-containing protein</fullName>
    </recommendedName>
</protein>
<name>A0A397S3Q0_9GLOM</name>
<dbReference type="STRING" id="658196.A0A397S3Q0"/>
<feature type="transmembrane region" description="Helical" evidence="7">
    <location>
        <begin position="191"/>
        <end position="214"/>
    </location>
</feature>
<reference evidence="9 10" key="1">
    <citation type="submission" date="2018-06" db="EMBL/GenBank/DDBJ databases">
        <title>Comparative genomics reveals the genomic features of Rhizophagus irregularis, R. cerebriforme, R. diaphanum and Gigaspora rosea, and their symbiotic lifestyle signature.</title>
        <authorList>
            <person name="Morin E."/>
            <person name="San Clemente H."/>
            <person name="Chen E.C.H."/>
            <person name="De La Providencia I."/>
            <person name="Hainaut M."/>
            <person name="Kuo A."/>
            <person name="Kohler A."/>
            <person name="Murat C."/>
            <person name="Tang N."/>
            <person name="Roy S."/>
            <person name="Loubradou J."/>
            <person name="Henrissat B."/>
            <person name="Grigoriev I.V."/>
            <person name="Corradi N."/>
            <person name="Roux C."/>
            <person name="Martin F.M."/>
        </authorList>
    </citation>
    <scope>NUCLEOTIDE SEQUENCE [LARGE SCALE GENOMIC DNA]</scope>
    <source>
        <strain evidence="9 10">DAOM 227022</strain>
    </source>
</reference>
<feature type="domain" description="DUF2421" evidence="8">
    <location>
        <begin position="689"/>
        <end position="927"/>
    </location>
</feature>
<feature type="coiled-coil region" evidence="5">
    <location>
        <begin position="360"/>
        <end position="387"/>
    </location>
</feature>
<sequence length="931" mass="107370">MATPILESVSTSNTKNQSQDDSFEKKQDLPESEPTNKQSLDKTSTIYENILTFLTSTIFKNTIKRALAYLLPFLFIFIDVFRNYFIKNPQTLLNIVIPTIVLDPAATIGAFMQSAVLLILGLLLGNLLFILEAALGNSETAMIIILFVVVYVTSIIKTINTKYFGFSLLTCIGVFQGIFSRIRSGSFQEKYLSDMIVSYLIGITIAWLVNIIIWPTTAECNLTSQICISLTHLSLFHNLILKHYLLSLNDDELSRLNTLSSKIRSDALSLINIIDELEAEITYSKFSTKEYKKQVQCINLMQQHLISLYNNMLNRYNERFDKDVLYLLKGDAIELGKVCSKSIIATKSILDPEYRKNRNVAKIIKENDLEKGECEDLQDELEKTCQESIQKSLKEYEDKQYEIMLDLLNLDDGNIPIEDDKSIITIESNTGVRYKDEESTWEDLFFIYFFMFCFREYVEELFILGGMIYKKREKRLRINYEWMIPDLFQREKTNRNKYDIRNKDHTTPFAIIRFKLAKFLYTFKSSISVSAIKSAVALIIVVLPLLIGGYAKDFFIRWNVISGTILVLILMSPVIGQSYLSFLIMIVGTTLGSIWAYISLTIWESNPYGLSFFIVLYTIPMVYLMSSPPLIFVSILSRISFATVLLPQFVIMKNRIPNADRPIVTAYKNLVITALIIILVFILQVFIYPNLARHELRKRLSNIIVDIIFYYEEFSIINNKLLSNNSLTQAQREDELQIIDRELRHVERKIRYALIKIQPLFVFSTAEPRLIAPFPVQKYEIILMHLRHIYDRLSWARLTTVGKKAFSDNVIQNFIIPLQPTRTELQSVSIVLMYLYANVLVSKRPLPRILPKSTVIRDNLLKESIKLIKELAINENDERKRNGNENYSCVLKDSGYIKFYAVSLALRGVSNHIDAIGDVFKDLFGETVDFT</sequence>
<evidence type="ECO:0000256" key="1">
    <source>
        <dbReference type="ARBA" id="ARBA00004141"/>
    </source>
</evidence>